<dbReference type="EMBL" id="JBHTIW010000001">
    <property type="protein sequence ID" value="MFD0918142.1"/>
    <property type="molecule type" value="Genomic_DNA"/>
</dbReference>
<feature type="region of interest" description="Disordered" evidence="1">
    <location>
        <begin position="582"/>
        <end position="610"/>
    </location>
</feature>
<evidence type="ECO:0000313" key="4">
    <source>
        <dbReference type="EMBL" id="MFD0918142.1"/>
    </source>
</evidence>
<dbReference type="PANTHER" id="PTHR35788">
    <property type="entry name" value="EXPORTED PROTEIN-RELATED"/>
    <property type="match status" value="1"/>
</dbReference>
<dbReference type="Pfam" id="PF04294">
    <property type="entry name" value="VanW"/>
    <property type="match status" value="1"/>
</dbReference>
<dbReference type="InterPro" id="IPR052913">
    <property type="entry name" value="Glycopeptide_resist_protein"/>
</dbReference>
<sequence>MPDNHDRPDGADRPTERTRTASDPQDTESTTRIPRVPDESDAERTEQLSAVPADFADFPLGETQSIPVVRSDAGWTGNLPSEPPRRRRRGLVRAGITAGAVAGALALLYVADLAFSSGTVPRGTVVAGVPIGGLDKTAAERELRQRLGPGLHEPVELRAGDQVAALPPDRAGLRMDWAATVAQAGSQPLNPFTRVASLFTVREVAPVSHGDREQLVRALRDLTPRLDREAAEGTIRFEGAKPIPVDPVTGQHVDVEAATDVVLNDWAKDGPVRLPIAEQPVTTTSDGVRRALHEVAEPAVSAPVSVRGEGKDAVLAPEAIAAALRFEPDGRGGLKSHVDFPAVVGAVEPQLRDTTRPGKDAEIVLEGAAPVVHPSENGRGIDWDKSFEPLSEVLKKPQDRSVQAVYVDQPPKLTTEQADQLGVREVVGEFTTGGFEPASGANIRRVAEQVNGALIKPGETFSLNGHTGPRGVAQGYVESGVIENGRPARAVGGGISQFATTLYNASYFAGMKDVEHKAHSYYISRYPAGREATVFQNPDGSSVIDVKFRNVARSGILITTRWTPSSITVTLWGTKQFDVTSQTSERSDVKPPQEKVVPPGEPCSASKGNAGFTVYDTRTIRDITNGQVNTERKKTVYNPQPIIHCGPPPP</sequence>
<proteinExistence type="predicted"/>
<feature type="compositionally biased region" description="Polar residues" evidence="1">
    <location>
        <begin position="21"/>
        <end position="32"/>
    </location>
</feature>
<evidence type="ECO:0000259" key="3">
    <source>
        <dbReference type="Pfam" id="PF12229"/>
    </source>
</evidence>
<dbReference type="PANTHER" id="PTHR35788:SF1">
    <property type="entry name" value="EXPORTED PROTEIN"/>
    <property type="match status" value="1"/>
</dbReference>
<comment type="caution">
    <text evidence="4">The sequence shown here is derived from an EMBL/GenBank/DDBJ whole genome shotgun (WGS) entry which is preliminary data.</text>
</comment>
<dbReference type="InterPro" id="IPR007391">
    <property type="entry name" value="Vancomycin_resist_VanW"/>
</dbReference>
<feature type="compositionally biased region" description="Basic and acidic residues" evidence="1">
    <location>
        <begin position="35"/>
        <end position="46"/>
    </location>
</feature>
<feature type="compositionally biased region" description="Basic and acidic residues" evidence="1">
    <location>
        <begin position="1"/>
        <end position="20"/>
    </location>
</feature>
<evidence type="ECO:0000256" key="2">
    <source>
        <dbReference type="SAM" id="Phobius"/>
    </source>
</evidence>
<gene>
    <name evidence="4" type="ORF">ACFQ16_00150</name>
</gene>
<organism evidence="4 5">
    <name type="scientific">Saccharopolyspora rosea</name>
    <dbReference type="NCBI Taxonomy" id="524884"/>
    <lineage>
        <taxon>Bacteria</taxon>
        <taxon>Bacillati</taxon>
        <taxon>Actinomycetota</taxon>
        <taxon>Actinomycetes</taxon>
        <taxon>Pseudonocardiales</taxon>
        <taxon>Pseudonocardiaceae</taxon>
        <taxon>Saccharopolyspora</taxon>
    </lineage>
</organism>
<accession>A0ABW3FKE7</accession>
<evidence type="ECO:0000256" key="1">
    <source>
        <dbReference type="SAM" id="MobiDB-lite"/>
    </source>
</evidence>
<keyword evidence="2" id="KW-0812">Transmembrane</keyword>
<keyword evidence="5" id="KW-1185">Reference proteome</keyword>
<keyword evidence="2" id="KW-1133">Transmembrane helix</keyword>
<dbReference type="Proteomes" id="UP001597018">
    <property type="component" value="Unassembled WGS sequence"/>
</dbReference>
<feature type="region of interest" description="Disordered" evidence="1">
    <location>
        <begin position="1"/>
        <end position="59"/>
    </location>
</feature>
<keyword evidence="2" id="KW-0472">Membrane</keyword>
<dbReference type="Pfam" id="PF12229">
    <property type="entry name" value="PG_binding_4"/>
    <property type="match status" value="1"/>
</dbReference>
<protein>
    <submittedName>
        <fullName evidence="4">VanW family protein</fullName>
    </submittedName>
</protein>
<feature type="transmembrane region" description="Helical" evidence="2">
    <location>
        <begin position="91"/>
        <end position="111"/>
    </location>
</feature>
<name>A0ABW3FKE7_9PSEU</name>
<reference evidence="5" key="1">
    <citation type="journal article" date="2019" name="Int. J. Syst. Evol. Microbiol.">
        <title>The Global Catalogue of Microorganisms (GCM) 10K type strain sequencing project: providing services to taxonomists for standard genome sequencing and annotation.</title>
        <authorList>
            <consortium name="The Broad Institute Genomics Platform"/>
            <consortium name="The Broad Institute Genome Sequencing Center for Infectious Disease"/>
            <person name="Wu L."/>
            <person name="Ma J."/>
        </authorList>
    </citation>
    <scope>NUCLEOTIDE SEQUENCE [LARGE SCALE GENOMIC DNA]</scope>
    <source>
        <strain evidence="5">CCUG 56401</strain>
    </source>
</reference>
<evidence type="ECO:0000313" key="5">
    <source>
        <dbReference type="Proteomes" id="UP001597018"/>
    </source>
</evidence>
<dbReference type="RefSeq" id="WP_263250220.1">
    <property type="nucleotide sequence ID" value="NZ_BAABLT010000034.1"/>
</dbReference>
<dbReference type="InterPro" id="IPR022029">
    <property type="entry name" value="YoaR-like_PG-bd"/>
</dbReference>
<feature type="domain" description="YoaR-like putative peptidoglycan binding" evidence="3">
    <location>
        <begin position="296"/>
        <end position="400"/>
    </location>
</feature>